<evidence type="ECO:0000256" key="2">
    <source>
        <dbReference type="SAM" id="Phobius"/>
    </source>
</evidence>
<dbReference type="PANTHER" id="PTHR47346">
    <property type="entry name" value="HYDROLASES, ACTING ON ESTER BOND"/>
    <property type="match status" value="1"/>
</dbReference>
<feature type="chain" id="PRO_5041433801" evidence="3">
    <location>
        <begin position="18"/>
        <end position="451"/>
    </location>
</feature>
<accession>A0AA35YZ31</accession>
<feature type="compositionally biased region" description="Polar residues" evidence="1">
    <location>
        <begin position="376"/>
        <end position="386"/>
    </location>
</feature>
<protein>
    <submittedName>
        <fullName evidence="4">Uncharacterized protein</fullName>
    </submittedName>
</protein>
<sequence length="451" mass="51287">MSFCWIALLHLMADVMGHGGDGGDEPPHPFDGGFGDHQNDVVPPKRRGMAVNKKMHKLYKANGERSLKIVFDVNTNMPIGEVYECFIREVGSYMWQDISFDKDTWTKAYEAERVGMLQYLSRWFDFDAITNHPMASTYWAPLNNRICVQYRDRKILKTIVLMILQGMWRQQGLKPLWNALVAEFALQTHHIANSGGDPDTIDWIAIFENVLGTRRGHVRGIGPKASLVAGMVTTNVYRFGCMQHNPMLLDEEVKRKVICLIKRQDFQLALRNKAWDFSVFLLIDTHETLKENEGASEAPNWPRYNGLLSQPQLCCLNLNSIDNISITPSNAGPYAATTPYAASNKARSEVLFGFGNNKKSFKFKNEESEEELPVDENSSSTPDSTRSYGDTQLEIFHHKHGLLILHLLSLLVFLPSLVLVRGIIQYRLNYKFGAKNYNFSPNFQIQSQCCP</sequence>
<evidence type="ECO:0000313" key="4">
    <source>
        <dbReference type="EMBL" id="CAI9282487.1"/>
    </source>
</evidence>
<keyword evidence="2" id="KW-0812">Transmembrane</keyword>
<evidence type="ECO:0000256" key="1">
    <source>
        <dbReference type="SAM" id="MobiDB-lite"/>
    </source>
</evidence>
<gene>
    <name evidence="4" type="ORF">LSALG_LOCUS22123</name>
</gene>
<keyword evidence="3" id="KW-0732">Signal</keyword>
<evidence type="ECO:0000313" key="5">
    <source>
        <dbReference type="Proteomes" id="UP001177003"/>
    </source>
</evidence>
<keyword evidence="5" id="KW-1185">Reference proteome</keyword>
<feature type="region of interest" description="Disordered" evidence="1">
    <location>
        <begin position="364"/>
        <end position="386"/>
    </location>
</feature>
<feature type="signal peptide" evidence="3">
    <location>
        <begin position="1"/>
        <end position="17"/>
    </location>
</feature>
<proteinExistence type="predicted"/>
<reference evidence="4" key="1">
    <citation type="submission" date="2023-04" db="EMBL/GenBank/DDBJ databases">
        <authorList>
            <person name="Vijverberg K."/>
            <person name="Xiong W."/>
            <person name="Schranz E."/>
        </authorList>
    </citation>
    <scope>NUCLEOTIDE SEQUENCE</scope>
</reference>
<evidence type="ECO:0000256" key="3">
    <source>
        <dbReference type="SAM" id="SignalP"/>
    </source>
</evidence>
<dbReference type="Proteomes" id="UP001177003">
    <property type="component" value="Chromosome 4"/>
</dbReference>
<keyword evidence="2" id="KW-0472">Membrane</keyword>
<dbReference type="EMBL" id="OX465080">
    <property type="protein sequence ID" value="CAI9282487.1"/>
    <property type="molecule type" value="Genomic_DNA"/>
</dbReference>
<feature type="transmembrane region" description="Helical" evidence="2">
    <location>
        <begin position="402"/>
        <end position="424"/>
    </location>
</feature>
<organism evidence="4 5">
    <name type="scientific">Lactuca saligna</name>
    <name type="common">Willowleaf lettuce</name>
    <dbReference type="NCBI Taxonomy" id="75948"/>
    <lineage>
        <taxon>Eukaryota</taxon>
        <taxon>Viridiplantae</taxon>
        <taxon>Streptophyta</taxon>
        <taxon>Embryophyta</taxon>
        <taxon>Tracheophyta</taxon>
        <taxon>Spermatophyta</taxon>
        <taxon>Magnoliopsida</taxon>
        <taxon>eudicotyledons</taxon>
        <taxon>Gunneridae</taxon>
        <taxon>Pentapetalae</taxon>
        <taxon>asterids</taxon>
        <taxon>campanulids</taxon>
        <taxon>Asterales</taxon>
        <taxon>Asteraceae</taxon>
        <taxon>Cichorioideae</taxon>
        <taxon>Cichorieae</taxon>
        <taxon>Lactucinae</taxon>
        <taxon>Lactuca</taxon>
    </lineage>
</organism>
<dbReference type="PANTHER" id="PTHR47346:SF1">
    <property type="entry name" value="GPI INOSITOL-DEACYLASE"/>
    <property type="match status" value="1"/>
</dbReference>
<keyword evidence="2" id="KW-1133">Transmembrane helix</keyword>
<dbReference type="AlphaFoldDB" id="A0AA35YZ31"/>
<name>A0AA35YZ31_LACSI</name>